<protein>
    <recommendedName>
        <fullName evidence="4">DUF2946 domain-containing protein</fullName>
    </recommendedName>
</protein>
<comment type="caution">
    <text evidence="2">The sequence shown here is derived from an EMBL/GenBank/DDBJ whole genome shotgun (WGS) entry which is preliminary data.</text>
</comment>
<evidence type="ECO:0008006" key="4">
    <source>
        <dbReference type="Google" id="ProtNLM"/>
    </source>
</evidence>
<evidence type="ECO:0000313" key="3">
    <source>
        <dbReference type="Proteomes" id="UP001157440"/>
    </source>
</evidence>
<dbReference type="AlphaFoldDB" id="A0AA37TDA0"/>
<gene>
    <name evidence="2" type="ORF">GCM10007890_35320</name>
</gene>
<dbReference type="EMBL" id="BSPL01000017">
    <property type="protein sequence ID" value="GLS71519.1"/>
    <property type="molecule type" value="Genomic_DNA"/>
</dbReference>
<feature type="transmembrane region" description="Helical" evidence="1">
    <location>
        <begin position="39"/>
        <end position="64"/>
    </location>
</feature>
<keyword evidence="3" id="KW-1185">Reference proteome</keyword>
<accession>A0AA37TDA0</accession>
<dbReference type="RefSeq" id="WP_238193999.1">
    <property type="nucleotide sequence ID" value="NZ_BPQZ01000001.1"/>
</dbReference>
<proteinExistence type="predicted"/>
<keyword evidence="1" id="KW-0812">Transmembrane</keyword>
<evidence type="ECO:0000256" key="1">
    <source>
        <dbReference type="SAM" id="Phobius"/>
    </source>
</evidence>
<keyword evidence="1" id="KW-0472">Membrane</keyword>
<keyword evidence="1" id="KW-1133">Transmembrane helix</keyword>
<organism evidence="2 3">
    <name type="scientific">Methylobacterium tardum</name>
    <dbReference type="NCBI Taxonomy" id="374432"/>
    <lineage>
        <taxon>Bacteria</taxon>
        <taxon>Pseudomonadati</taxon>
        <taxon>Pseudomonadota</taxon>
        <taxon>Alphaproteobacteria</taxon>
        <taxon>Hyphomicrobiales</taxon>
        <taxon>Methylobacteriaceae</taxon>
        <taxon>Methylobacterium</taxon>
    </lineage>
</organism>
<sequence length="151" mass="15362">MTAPVLAGSGPAGPTPLPVREWVPVVLPRLRTRRGPGRLLLAVLVLYALALQIVLGGMAMAAALGPDHVLCLADGGAHGSAPDKTHLPAHGHLTCCTFSHAAGPAALPAPEPDAVTRRPICVAAPGARAHRLTMPRAPPRRGLGARAPPAV</sequence>
<reference evidence="3" key="1">
    <citation type="journal article" date="2019" name="Int. J. Syst. Evol. Microbiol.">
        <title>The Global Catalogue of Microorganisms (GCM) 10K type strain sequencing project: providing services to taxonomists for standard genome sequencing and annotation.</title>
        <authorList>
            <consortium name="The Broad Institute Genomics Platform"/>
            <consortium name="The Broad Institute Genome Sequencing Center for Infectious Disease"/>
            <person name="Wu L."/>
            <person name="Ma J."/>
        </authorList>
    </citation>
    <scope>NUCLEOTIDE SEQUENCE [LARGE SCALE GENOMIC DNA]</scope>
    <source>
        <strain evidence="3">NBRC 103632</strain>
    </source>
</reference>
<name>A0AA37TDA0_9HYPH</name>
<evidence type="ECO:0000313" key="2">
    <source>
        <dbReference type="EMBL" id="GLS71519.1"/>
    </source>
</evidence>
<dbReference type="Proteomes" id="UP001157440">
    <property type="component" value="Unassembled WGS sequence"/>
</dbReference>